<reference evidence="1" key="1">
    <citation type="submission" date="2014-11" db="EMBL/GenBank/DDBJ databases">
        <authorList>
            <person name="Amaro Gonzalez C."/>
        </authorList>
    </citation>
    <scope>NUCLEOTIDE SEQUENCE</scope>
</reference>
<protein>
    <submittedName>
        <fullName evidence="1">Uncharacterized protein</fullName>
    </submittedName>
</protein>
<dbReference type="EMBL" id="GBXM01042952">
    <property type="protein sequence ID" value="JAH65625.1"/>
    <property type="molecule type" value="Transcribed_RNA"/>
</dbReference>
<organism evidence="1">
    <name type="scientific">Anguilla anguilla</name>
    <name type="common">European freshwater eel</name>
    <name type="synonym">Muraena anguilla</name>
    <dbReference type="NCBI Taxonomy" id="7936"/>
    <lineage>
        <taxon>Eukaryota</taxon>
        <taxon>Metazoa</taxon>
        <taxon>Chordata</taxon>
        <taxon>Craniata</taxon>
        <taxon>Vertebrata</taxon>
        <taxon>Euteleostomi</taxon>
        <taxon>Actinopterygii</taxon>
        <taxon>Neopterygii</taxon>
        <taxon>Teleostei</taxon>
        <taxon>Anguilliformes</taxon>
        <taxon>Anguillidae</taxon>
        <taxon>Anguilla</taxon>
    </lineage>
</organism>
<evidence type="ECO:0000313" key="1">
    <source>
        <dbReference type="EMBL" id="JAH65625.1"/>
    </source>
</evidence>
<reference evidence="1" key="2">
    <citation type="journal article" date="2015" name="Fish Shellfish Immunol.">
        <title>Early steps in the European eel (Anguilla anguilla)-Vibrio vulnificus interaction in the gills: Role of the RtxA13 toxin.</title>
        <authorList>
            <person name="Callol A."/>
            <person name="Pajuelo D."/>
            <person name="Ebbesson L."/>
            <person name="Teles M."/>
            <person name="MacKenzie S."/>
            <person name="Amaro C."/>
        </authorList>
    </citation>
    <scope>NUCLEOTIDE SEQUENCE</scope>
</reference>
<sequence length="12" mass="1545">MFYLKNVHEIHN</sequence>
<name>A0A0E9UK27_ANGAN</name>
<accession>A0A0E9UK27</accession>
<proteinExistence type="predicted"/>